<dbReference type="PROSITE" id="PS51459">
    <property type="entry name" value="FIDO"/>
    <property type="match status" value="1"/>
</dbReference>
<accession>R6TQW9</accession>
<proteinExistence type="predicted"/>
<dbReference type="Pfam" id="PF02661">
    <property type="entry name" value="Fic"/>
    <property type="match status" value="1"/>
</dbReference>
<evidence type="ECO:0000259" key="1">
    <source>
        <dbReference type="PROSITE" id="PS51459"/>
    </source>
</evidence>
<dbReference type="InterPro" id="IPR003812">
    <property type="entry name" value="Fido"/>
</dbReference>
<name>R6TQW9_9BACT</name>
<evidence type="ECO:0000313" key="3">
    <source>
        <dbReference type="Proteomes" id="UP000017938"/>
    </source>
</evidence>
<dbReference type="InterPro" id="IPR006440">
    <property type="entry name" value="Doc"/>
</dbReference>
<protein>
    <submittedName>
        <fullName evidence="2">Death-on-curing family protein</fullName>
    </submittedName>
</protein>
<evidence type="ECO:0000313" key="2">
    <source>
        <dbReference type="EMBL" id="CDC70311.1"/>
    </source>
</evidence>
<gene>
    <name evidence="2" type="ORF">BN580_00701</name>
</gene>
<dbReference type="InterPro" id="IPR036597">
    <property type="entry name" value="Fido-like_dom_sf"/>
</dbReference>
<dbReference type="NCBIfam" id="TIGR01550">
    <property type="entry name" value="DOC_P1"/>
    <property type="match status" value="1"/>
</dbReference>
<dbReference type="InterPro" id="IPR053737">
    <property type="entry name" value="Type_II_TA_Toxin"/>
</dbReference>
<reference evidence="2" key="1">
    <citation type="submission" date="2012-11" db="EMBL/GenBank/DDBJ databases">
        <title>Dependencies among metagenomic species, viruses, plasmids and units of genetic variation.</title>
        <authorList>
            <person name="Nielsen H.B."/>
            <person name="Almeida M."/>
            <person name="Juncker A.S."/>
            <person name="Rasmussen S."/>
            <person name="Li J."/>
            <person name="Sunagawa S."/>
            <person name="Plichta D."/>
            <person name="Gautier L."/>
            <person name="Le Chatelier E."/>
            <person name="Peletier E."/>
            <person name="Bonde I."/>
            <person name="Nielsen T."/>
            <person name="Manichanh C."/>
            <person name="Arumugam M."/>
            <person name="Batto J."/>
            <person name="Santos M.B.Q.D."/>
            <person name="Blom N."/>
            <person name="Borruel N."/>
            <person name="Burgdorf K.S."/>
            <person name="Boumezbeur F."/>
            <person name="Casellas F."/>
            <person name="Dore J."/>
            <person name="Guarner F."/>
            <person name="Hansen T."/>
            <person name="Hildebrand F."/>
            <person name="Kaas R.S."/>
            <person name="Kennedy S."/>
            <person name="Kristiansen K."/>
            <person name="Kultima J.R."/>
            <person name="Leonard P."/>
            <person name="Levenez F."/>
            <person name="Lund O."/>
            <person name="Moumen B."/>
            <person name="Le Paslier D."/>
            <person name="Pons N."/>
            <person name="Pedersen O."/>
            <person name="Prifti E."/>
            <person name="Qin J."/>
            <person name="Raes J."/>
            <person name="Tap J."/>
            <person name="Tims S."/>
            <person name="Ussery D.W."/>
            <person name="Yamada T."/>
            <person name="MetaHit consortium"/>
            <person name="Renault P."/>
            <person name="Sicheritz-Ponten T."/>
            <person name="Bork P."/>
            <person name="Wang J."/>
            <person name="Brunak S."/>
            <person name="Ehrlich S.D."/>
        </authorList>
    </citation>
    <scope>NUCLEOTIDE SEQUENCE [LARGE SCALE GENOMIC DNA]</scope>
</reference>
<sequence length="124" mass="13904">MIKFSRDKVLLLHQIISQETGGDPNLRDITLLDSALESAFQTFDGKELYPTKEEKAARIGYSLISNHAFVDGNKRIGMYVLLSFLEVNGIKIRPSDEEVVRVGLATAAGEMKYEDILAWISENK</sequence>
<dbReference type="PANTHER" id="PTHR39426:SF1">
    <property type="entry name" value="HOMOLOGY TO DEATH-ON-CURING PROTEIN OF PHAGE P1"/>
    <property type="match status" value="1"/>
</dbReference>
<dbReference type="STRING" id="1263015.BN580_00701"/>
<organism evidence="2 3">
    <name type="scientific">Candidatus Colimorpha enterica</name>
    <dbReference type="NCBI Taxonomy" id="3083063"/>
    <lineage>
        <taxon>Bacteria</taxon>
        <taxon>Pseudomonadati</taxon>
        <taxon>Bacteroidota</taxon>
        <taxon>Bacteroidia</taxon>
        <taxon>Bacteroidales</taxon>
        <taxon>Candidatus Colimorpha</taxon>
    </lineage>
</organism>
<dbReference type="Proteomes" id="UP000017938">
    <property type="component" value="Unassembled WGS sequence"/>
</dbReference>
<dbReference type="PANTHER" id="PTHR39426">
    <property type="entry name" value="HOMOLOGY TO DEATH-ON-CURING PROTEIN OF PHAGE P1"/>
    <property type="match status" value="1"/>
</dbReference>
<dbReference type="SUPFAM" id="SSF140931">
    <property type="entry name" value="Fic-like"/>
    <property type="match status" value="1"/>
</dbReference>
<dbReference type="Gene3D" id="1.20.120.1870">
    <property type="entry name" value="Fic/DOC protein, Fido domain"/>
    <property type="match status" value="1"/>
</dbReference>
<dbReference type="GO" id="GO:0016301">
    <property type="term" value="F:kinase activity"/>
    <property type="evidence" value="ECO:0007669"/>
    <property type="project" value="InterPro"/>
</dbReference>
<feature type="domain" description="Fido" evidence="1">
    <location>
        <begin position="4"/>
        <end position="122"/>
    </location>
</feature>
<comment type="caution">
    <text evidence="2">The sequence shown here is derived from an EMBL/GenBank/DDBJ whole genome shotgun (WGS) entry which is preliminary data.</text>
</comment>
<dbReference type="AlphaFoldDB" id="R6TQW9"/>
<dbReference type="EMBL" id="CBFW010000027">
    <property type="protein sequence ID" value="CDC70311.1"/>
    <property type="molecule type" value="Genomic_DNA"/>
</dbReference>